<accession>A0A6A5ZG41</accession>
<evidence type="ECO:0000313" key="2">
    <source>
        <dbReference type="EMBL" id="KAF2117328.1"/>
    </source>
</evidence>
<organism evidence="2 3">
    <name type="scientific">Lophiotrema nucula</name>
    <dbReference type="NCBI Taxonomy" id="690887"/>
    <lineage>
        <taxon>Eukaryota</taxon>
        <taxon>Fungi</taxon>
        <taxon>Dikarya</taxon>
        <taxon>Ascomycota</taxon>
        <taxon>Pezizomycotina</taxon>
        <taxon>Dothideomycetes</taxon>
        <taxon>Pleosporomycetidae</taxon>
        <taxon>Pleosporales</taxon>
        <taxon>Lophiotremataceae</taxon>
        <taxon>Lophiotrema</taxon>
    </lineage>
</organism>
<evidence type="ECO:0000313" key="3">
    <source>
        <dbReference type="Proteomes" id="UP000799770"/>
    </source>
</evidence>
<protein>
    <submittedName>
        <fullName evidence="2">Uncharacterized protein</fullName>
    </submittedName>
</protein>
<evidence type="ECO:0000256" key="1">
    <source>
        <dbReference type="SAM" id="MobiDB-lite"/>
    </source>
</evidence>
<dbReference type="EMBL" id="ML977319">
    <property type="protein sequence ID" value="KAF2117328.1"/>
    <property type="molecule type" value="Genomic_DNA"/>
</dbReference>
<dbReference type="AlphaFoldDB" id="A0A6A5ZG41"/>
<sequence length="608" mass="67824">MSRAVNKERNRYLVIASVLKETNKNLKTWQQAKAELKNARIDIEAGMVHQVSLAEGIHTDGHAIHCYLDKNEDAQKTYDYYKGKGGHLLHFFNITEDHLAREFVKCNCKDLLPQSCDDRNHDERGSGVSSRNVTVPGTLPGPRTGQTGIQASPASPTGYPAYGQPSRRGSQTSQHSSSSNVQARRGSSSSFRQPSRRGSHSDYPFNAQPGQGGQSSFGPTSRQNSQGTSTVSAANGFISQHVYQSQPGHQTQPVYYDDFGRPLQAGGSWQLIPAGLTEAPQDFGPNYNPGNYYPNPYQGYDSPAPSPYANQRGLPVNSRDGVIFTETRKIHISNLPSSIDPEKLDRFLALSDTVSRRAEGNLKREMSGPRRGPNTDHRVGWAKLRTVEDGRTVYEHYAKKSALVHLYSYGTMYQLLTCNCSDLFGLTDTTHHDDSGVTTNGGYKYPIRNFEAYPGKNSAQPHIIEYGNAWSSETAEDNLKERVPYSIQVITPVTNPYRVYIYYLPKDITPEKLLTHLQKHWEKFKSTDILMEKSEGTNDWKPFASVLCPNYNMAKDLANQTDLEQGGGLLWLDQNQIDITMSRDEDKEAMSLEARKSSYGMSSELIGL</sequence>
<gene>
    <name evidence="2" type="ORF">BDV96DRAFT_644753</name>
</gene>
<feature type="region of interest" description="Disordered" evidence="1">
    <location>
        <begin position="114"/>
        <end position="230"/>
    </location>
</feature>
<keyword evidence="3" id="KW-1185">Reference proteome</keyword>
<dbReference type="Proteomes" id="UP000799770">
    <property type="component" value="Unassembled WGS sequence"/>
</dbReference>
<name>A0A6A5ZG41_9PLEO</name>
<proteinExistence type="predicted"/>
<feature type="compositionally biased region" description="Polar residues" evidence="1">
    <location>
        <begin position="220"/>
        <end position="230"/>
    </location>
</feature>
<reference evidence="2" key="1">
    <citation type="journal article" date="2020" name="Stud. Mycol.">
        <title>101 Dothideomycetes genomes: a test case for predicting lifestyles and emergence of pathogens.</title>
        <authorList>
            <person name="Haridas S."/>
            <person name="Albert R."/>
            <person name="Binder M."/>
            <person name="Bloem J."/>
            <person name="Labutti K."/>
            <person name="Salamov A."/>
            <person name="Andreopoulos B."/>
            <person name="Baker S."/>
            <person name="Barry K."/>
            <person name="Bills G."/>
            <person name="Bluhm B."/>
            <person name="Cannon C."/>
            <person name="Castanera R."/>
            <person name="Culley D."/>
            <person name="Daum C."/>
            <person name="Ezra D."/>
            <person name="Gonzalez J."/>
            <person name="Henrissat B."/>
            <person name="Kuo A."/>
            <person name="Liang C."/>
            <person name="Lipzen A."/>
            <person name="Lutzoni F."/>
            <person name="Magnuson J."/>
            <person name="Mondo S."/>
            <person name="Nolan M."/>
            <person name="Ohm R."/>
            <person name="Pangilinan J."/>
            <person name="Park H.-J."/>
            <person name="Ramirez L."/>
            <person name="Alfaro M."/>
            <person name="Sun H."/>
            <person name="Tritt A."/>
            <person name="Yoshinaga Y."/>
            <person name="Zwiers L.-H."/>
            <person name="Turgeon B."/>
            <person name="Goodwin S."/>
            <person name="Spatafora J."/>
            <person name="Crous P."/>
            <person name="Grigoriev I."/>
        </authorList>
    </citation>
    <scope>NUCLEOTIDE SEQUENCE</scope>
    <source>
        <strain evidence="2">CBS 627.86</strain>
    </source>
</reference>
<feature type="compositionally biased region" description="Basic and acidic residues" evidence="1">
    <location>
        <begin position="116"/>
        <end position="125"/>
    </location>
</feature>
<feature type="compositionally biased region" description="Low complexity" evidence="1">
    <location>
        <begin position="166"/>
        <end position="184"/>
    </location>
</feature>
<feature type="compositionally biased region" description="Polar residues" evidence="1">
    <location>
        <begin position="144"/>
        <end position="155"/>
    </location>
</feature>